<feature type="transmembrane region" description="Helical" evidence="1">
    <location>
        <begin position="104"/>
        <end position="123"/>
    </location>
</feature>
<reference evidence="2 3" key="1">
    <citation type="submission" date="2024-09" db="EMBL/GenBank/DDBJ databases">
        <authorList>
            <person name="Sun Q."/>
            <person name="Mori K."/>
        </authorList>
    </citation>
    <scope>NUCLEOTIDE SEQUENCE [LARGE SCALE GENOMIC DNA]</scope>
    <source>
        <strain evidence="2 3">KCTC 23076</strain>
    </source>
</reference>
<keyword evidence="1" id="KW-0472">Membrane</keyword>
<keyword evidence="3" id="KW-1185">Reference proteome</keyword>
<keyword evidence="1" id="KW-0812">Transmembrane</keyword>
<keyword evidence="1" id="KW-1133">Transmembrane helix</keyword>
<protein>
    <submittedName>
        <fullName evidence="2">Uncharacterized protein</fullName>
    </submittedName>
</protein>
<accession>A0ABV6RXP0</accession>
<dbReference type="EMBL" id="JBHLTG010000009">
    <property type="protein sequence ID" value="MFC0681750.1"/>
    <property type="molecule type" value="Genomic_DNA"/>
</dbReference>
<name>A0ABV6RXP0_9GAMM</name>
<evidence type="ECO:0000256" key="1">
    <source>
        <dbReference type="SAM" id="Phobius"/>
    </source>
</evidence>
<feature type="transmembrane region" description="Helical" evidence="1">
    <location>
        <begin position="21"/>
        <end position="40"/>
    </location>
</feature>
<feature type="transmembrane region" description="Helical" evidence="1">
    <location>
        <begin position="130"/>
        <end position="148"/>
    </location>
</feature>
<organism evidence="2 3">
    <name type="scientific">Lysobacter korlensis</name>
    <dbReference type="NCBI Taxonomy" id="553636"/>
    <lineage>
        <taxon>Bacteria</taxon>
        <taxon>Pseudomonadati</taxon>
        <taxon>Pseudomonadota</taxon>
        <taxon>Gammaproteobacteria</taxon>
        <taxon>Lysobacterales</taxon>
        <taxon>Lysobacteraceae</taxon>
        <taxon>Lysobacter</taxon>
    </lineage>
</organism>
<evidence type="ECO:0000313" key="3">
    <source>
        <dbReference type="Proteomes" id="UP001589896"/>
    </source>
</evidence>
<evidence type="ECO:0000313" key="2">
    <source>
        <dbReference type="EMBL" id="MFC0681750.1"/>
    </source>
</evidence>
<feature type="transmembrane region" description="Helical" evidence="1">
    <location>
        <begin position="160"/>
        <end position="178"/>
    </location>
</feature>
<proteinExistence type="predicted"/>
<feature type="transmembrane region" description="Helical" evidence="1">
    <location>
        <begin position="46"/>
        <end position="67"/>
    </location>
</feature>
<dbReference type="RefSeq" id="WP_386674945.1">
    <property type="nucleotide sequence ID" value="NZ_JBHLTG010000009.1"/>
</dbReference>
<gene>
    <name evidence="2" type="ORF">ACFFGH_28295</name>
</gene>
<sequence length="193" mass="19377">MQTRTATRASAEPRTSNRTRWVLVGALAVGAVLGFAGNFLPRGGDLQSVFYAVSAAGLILGSVLLALRRAAAGDPLVAAGFGLLALGETRVMNPVAAPGSEESFAVGVLLYAPGLLLIAASAWAPVWVRVVGALAALPFGGHALMYLSGAEVSSAGPVASVGYGLLTLTVAGWIVTVLRSPKSLSEPAGLGAP</sequence>
<comment type="caution">
    <text evidence="2">The sequence shown here is derived from an EMBL/GenBank/DDBJ whole genome shotgun (WGS) entry which is preliminary data.</text>
</comment>
<dbReference type="Proteomes" id="UP001589896">
    <property type="component" value="Unassembled WGS sequence"/>
</dbReference>